<sequence length="352" mass="41299">MDRILSFNDKLISLFNSLDGRDKVFKFVQYFSKIIYYCVEKKYIYKIINIIFKKIIITNKNKLFSPNINNKINRNQSINKEYFKEKIVVEKLKSLETSLYDARSVFRLFGFFREFKNVVEYFKSINFKEIYNYSNNKSKIINLVKSLNSFTNIKKSFLTILELLDLFFSFVSEINDIGFWAIRIKLFQIKYSFFYKFSDFIWIYSLAVFIFRLVYGLVLTQISILKHVKDNNNNNNNNNKELEILKINRKNEIRSLISAIGELGLCICSIYEIDNDLIIGLSGSVSAFISLQEIWKEICIEKENEENEENIKSSPDTSISSNSNQSNNTSSPILGYTHAHVCPPQIHIHSNN</sequence>
<evidence type="ECO:0000256" key="4">
    <source>
        <dbReference type="ARBA" id="ARBA00046271"/>
    </source>
</evidence>
<accession>F1A192</accession>
<feature type="region of interest" description="Disordered" evidence="5">
    <location>
        <begin position="306"/>
        <end position="330"/>
    </location>
</feature>
<evidence type="ECO:0000256" key="6">
    <source>
        <dbReference type="SAM" id="Phobius"/>
    </source>
</evidence>
<dbReference type="FunCoup" id="F1A192">
    <property type="interactions" value="288"/>
</dbReference>
<gene>
    <name evidence="7" type="ORF">DICPUDRAFT_42013</name>
</gene>
<dbReference type="eggNOG" id="ENOG502RCRI">
    <property type="taxonomic scope" value="Eukaryota"/>
</dbReference>
<keyword evidence="3" id="KW-0576">Peroxisome</keyword>
<comment type="subcellular location">
    <subcellularLocation>
        <location evidence="4">Peroxisome membrane</location>
    </subcellularLocation>
</comment>
<evidence type="ECO:0000256" key="1">
    <source>
        <dbReference type="ARBA" id="ARBA00022593"/>
    </source>
</evidence>
<dbReference type="PANTHER" id="PTHR12652:SF50">
    <property type="entry name" value="PEROXIN 11"/>
    <property type="match status" value="1"/>
</dbReference>
<evidence type="ECO:0000313" key="8">
    <source>
        <dbReference type="Proteomes" id="UP000001064"/>
    </source>
</evidence>
<keyword evidence="2 6" id="KW-0472">Membrane</keyword>
<dbReference type="EMBL" id="GL871364">
    <property type="protein sequence ID" value="EGC30042.1"/>
    <property type="molecule type" value="Genomic_DNA"/>
</dbReference>
<keyword evidence="1" id="KW-0962">Peroxisome biogenesis</keyword>
<dbReference type="PANTHER" id="PTHR12652">
    <property type="entry name" value="PEROXISOMAL BIOGENESIS FACTOR 11"/>
    <property type="match status" value="1"/>
</dbReference>
<keyword evidence="6" id="KW-0812">Transmembrane</keyword>
<dbReference type="InParanoid" id="F1A192"/>
<dbReference type="OMA" id="GLCICSI"/>
<keyword evidence="6" id="KW-1133">Transmembrane helix</keyword>
<dbReference type="Pfam" id="PF05648">
    <property type="entry name" value="PEX11"/>
    <property type="match status" value="2"/>
</dbReference>
<evidence type="ECO:0000256" key="5">
    <source>
        <dbReference type="SAM" id="MobiDB-lite"/>
    </source>
</evidence>
<reference evidence="8" key="1">
    <citation type="journal article" date="2011" name="Genome Biol.">
        <title>Comparative genomics of the social amoebae Dictyostelium discoideum and Dictyostelium purpureum.</title>
        <authorList>
            <consortium name="US DOE Joint Genome Institute (JGI-PGF)"/>
            <person name="Sucgang R."/>
            <person name="Kuo A."/>
            <person name="Tian X."/>
            <person name="Salerno W."/>
            <person name="Parikh A."/>
            <person name="Feasley C.L."/>
            <person name="Dalin E."/>
            <person name="Tu H."/>
            <person name="Huang E."/>
            <person name="Barry K."/>
            <person name="Lindquist E."/>
            <person name="Shapiro H."/>
            <person name="Bruce D."/>
            <person name="Schmutz J."/>
            <person name="Salamov A."/>
            <person name="Fey P."/>
            <person name="Gaudet P."/>
            <person name="Anjard C."/>
            <person name="Babu M.M."/>
            <person name="Basu S."/>
            <person name="Bushmanova Y."/>
            <person name="van der Wel H."/>
            <person name="Katoh-Kurasawa M."/>
            <person name="Dinh C."/>
            <person name="Coutinho P.M."/>
            <person name="Saito T."/>
            <person name="Elias M."/>
            <person name="Schaap P."/>
            <person name="Kay R.R."/>
            <person name="Henrissat B."/>
            <person name="Eichinger L."/>
            <person name="Rivero F."/>
            <person name="Putnam N.H."/>
            <person name="West C.M."/>
            <person name="Loomis W.F."/>
            <person name="Chisholm R.L."/>
            <person name="Shaulsky G."/>
            <person name="Strassmann J.E."/>
            <person name="Queller D.C."/>
            <person name="Kuspa A."/>
            <person name="Grigoriev I.V."/>
        </authorList>
    </citation>
    <scope>NUCLEOTIDE SEQUENCE [LARGE SCALE GENOMIC DNA]</scope>
    <source>
        <strain evidence="8">QSDP1</strain>
    </source>
</reference>
<dbReference type="RefSeq" id="XP_003293429.1">
    <property type="nucleotide sequence ID" value="XM_003293381.1"/>
</dbReference>
<proteinExistence type="predicted"/>
<dbReference type="GO" id="GO:0016559">
    <property type="term" value="P:peroxisome fission"/>
    <property type="evidence" value="ECO:0000318"/>
    <property type="project" value="GO_Central"/>
</dbReference>
<dbReference type="GeneID" id="10511275"/>
<evidence type="ECO:0000256" key="2">
    <source>
        <dbReference type="ARBA" id="ARBA00023136"/>
    </source>
</evidence>
<dbReference type="Proteomes" id="UP000001064">
    <property type="component" value="Unassembled WGS sequence"/>
</dbReference>
<dbReference type="AlphaFoldDB" id="F1A192"/>
<protein>
    <submittedName>
        <fullName evidence="7">Uncharacterized protein</fullName>
    </submittedName>
</protein>
<name>F1A192_DICPU</name>
<dbReference type="OrthoDB" id="411017at2759"/>
<organism evidence="7 8">
    <name type="scientific">Dictyostelium purpureum</name>
    <name type="common">Slime mold</name>
    <dbReference type="NCBI Taxonomy" id="5786"/>
    <lineage>
        <taxon>Eukaryota</taxon>
        <taxon>Amoebozoa</taxon>
        <taxon>Evosea</taxon>
        <taxon>Eumycetozoa</taxon>
        <taxon>Dictyostelia</taxon>
        <taxon>Dictyosteliales</taxon>
        <taxon>Dictyosteliaceae</taxon>
        <taxon>Dictyostelium</taxon>
    </lineage>
</organism>
<keyword evidence="8" id="KW-1185">Reference proteome</keyword>
<dbReference type="InterPro" id="IPR008733">
    <property type="entry name" value="PEX11"/>
</dbReference>
<dbReference type="VEuPathDB" id="AmoebaDB:DICPUDRAFT_42013"/>
<dbReference type="KEGG" id="dpp:DICPUDRAFT_42013"/>
<feature type="compositionally biased region" description="Low complexity" evidence="5">
    <location>
        <begin position="312"/>
        <end position="330"/>
    </location>
</feature>
<feature type="transmembrane region" description="Helical" evidence="6">
    <location>
        <begin position="202"/>
        <end position="225"/>
    </location>
</feature>
<evidence type="ECO:0000256" key="3">
    <source>
        <dbReference type="ARBA" id="ARBA00023140"/>
    </source>
</evidence>
<evidence type="ECO:0000313" key="7">
    <source>
        <dbReference type="EMBL" id="EGC30042.1"/>
    </source>
</evidence>
<dbReference type="GO" id="GO:0005778">
    <property type="term" value="C:peroxisomal membrane"/>
    <property type="evidence" value="ECO:0000318"/>
    <property type="project" value="GO_Central"/>
</dbReference>